<dbReference type="FunFam" id="2.70.150.10:FF:000090">
    <property type="entry name" value="Cadmium-translocating P-type ATPase"/>
    <property type="match status" value="1"/>
</dbReference>
<evidence type="ECO:0000256" key="8">
    <source>
        <dbReference type="ARBA" id="ARBA00022741"/>
    </source>
</evidence>
<evidence type="ECO:0000259" key="18">
    <source>
        <dbReference type="PROSITE" id="PS50846"/>
    </source>
</evidence>
<dbReference type="SUPFAM" id="SSF55008">
    <property type="entry name" value="HMA, heavy metal-associated domain"/>
    <property type="match status" value="1"/>
</dbReference>
<evidence type="ECO:0000256" key="6">
    <source>
        <dbReference type="ARBA" id="ARBA00022692"/>
    </source>
</evidence>
<evidence type="ECO:0000256" key="1">
    <source>
        <dbReference type="ARBA" id="ARBA00004651"/>
    </source>
</evidence>
<evidence type="ECO:0000256" key="3">
    <source>
        <dbReference type="ARBA" id="ARBA00022475"/>
    </source>
</evidence>
<keyword evidence="10" id="KW-0460">Magnesium</keyword>
<keyword evidence="8 16" id="KW-0547">Nucleotide-binding</keyword>
<dbReference type="Gene3D" id="3.40.1110.10">
    <property type="entry name" value="Calcium-transporting ATPase, cytoplasmic domain N"/>
    <property type="match status" value="1"/>
</dbReference>
<sequence length="754" mass="82361">MSSEIKDGLRREFILEGLHCANCASKIETRVNELEEVQFAHVNFVTKTLVIEANSLEKIEDIIHKMKDIVKKLEPDVLVKEKSKARKNIHRNHSSHGQCCDHDHDHSEGHSHSHKEEPGHRVDNHSHGHDHDHGHSHGNGNHKTQYLRLGIGALLFAMAAIFKVSNTMEFILFFASYILIGGEVVLRAAKNILRGQVFDENFLMAIATIGAFAIGEFSEGVAVMLFYQIGELFQDIAVNRSRKSIAELMDIRPDYANLKIGNGEKKVSPEEVQVGDYIIVKPGEKIPLDGVVIEGVTMMDTSALTGESVPREIQKGSNVLSGFINKNGVVVIEVTKSFEDSTVAKILDLVENASGKKAPTENFITKFARYYTPIVVYAALGLALIPPLFVEGATFSEWIYRALIFLVVSCPCALVISIPLGFFGGIGGASKNGILIKGGNYLEALNNVETVIFDKTGTLTKGVFKVTEIQPNNISKEELLEFAAFAESYSNHPIAVSILNEYGKTINKEEIESYEEISGHGIRVKVKGKVILAGNARLMESFNIPYHPAEAIGTIVYMAVDGSFAGHIIISDEIKKDAKEAIKVLKNIGVKKTVMLTGDNKLVGTRVGSELGLDEVYAELLPDQKVEKLEMLDRQKSEKGKLVFVGDGINDAPVLARADIGVAMGGLGSDAAIEAADVVLMTDEPMKLVSAIKIAKRTRRIVWQNIAFAFIVKAIVLVLGAGGLATMWEAVFADVGVALIAILNSMRVLNVKDL</sequence>
<dbReference type="Pfam" id="PF00702">
    <property type="entry name" value="Hydrolase"/>
    <property type="match status" value="1"/>
</dbReference>
<dbReference type="AlphaFoldDB" id="A8MIR6"/>
<dbReference type="SUPFAM" id="SSF81653">
    <property type="entry name" value="Calcium ATPase, transduction domain A"/>
    <property type="match status" value="1"/>
</dbReference>
<dbReference type="PROSITE" id="PS00154">
    <property type="entry name" value="ATPASE_E1_E2"/>
    <property type="match status" value="1"/>
</dbReference>
<feature type="transmembrane region" description="Helical" evidence="16">
    <location>
        <begin position="730"/>
        <end position="749"/>
    </location>
</feature>
<dbReference type="InterPro" id="IPR006121">
    <property type="entry name" value="HMA_dom"/>
</dbReference>
<dbReference type="EC" id="7.2.2.21" evidence="14"/>
<evidence type="ECO:0000256" key="7">
    <source>
        <dbReference type="ARBA" id="ARBA00022723"/>
    </source>
</evidence>
<feature type="region of interest" description="Disordered" evidence="17">
    <location>
        <begin position="83"/>
        <end position="141"/>
    </location>
</feature>
<evidence type="ECO:0000256" key="13">
    <source>
        <dbReference type="ARBA" id="ARBA00023136"/>
    </source>
</evidence>
<evidence type="ECO:0000256" key="16">
    <source>
        <dbReference type="RuleBase" id="RU362081"/>
    </source>
</evidence>
<dbReference type="InterPro" id="IPR036163">
    <property type="entry name" value="HMA_dom_sf"/>
</dbReference>
<feature type="transmembrane region" description="Helical" evidence="16">
    <location>
        <begin position="702"/>
        <end position="724"/>
    </location>
</feature>
<dbReference type="SFLD" id="SFLDG00002">
    <property type="entry name" value="C1.7:_P-type_atpase_like"/>
    <property type="match status" value="1"/>
</dbReference>
<comment type="subcellular location">
    <subcellularLocation>
        <location evidence="1">Cell membrane</location>
        <topology evidence="1">Multi-pass membrane protein</topology>
    </subcellularLocation>
</comment>
<dbReference type="InterPro" id="IPR023298">
    <property type="entry name" value="ATPase_P-typ_TM_dom_sf"/>
</dbReference>
<dbReference type="SUPFAM" id="SSF56784">
    <property type="entry name" value="HAD-like"/>
    <property type="match status" value="1"/>
</dbReference>
<reference evidence="20" key="1">
    <citation type="submission" date="2007-10" db="EMBL/GenBank/DDBJ databases">
        <title>Complete genome of Alkaliphilus oremlandii OhILAs.</title>
        <authorList>
            <person name="Copeland A."/>
            <person name="Lucas S."/>
            <person name="Lapidus A."/>
            <person name="Barry K."/>
            <person name="Detter J.C."/>
            <person name="Glavina del Rio T."/>
            <person name="Hammon N."/>
            <person name="Israni S."/>
            <person name="Dalin E."/>
            <person name="Tice H."/>
            <person name="Pitluck S."/>
            <person name="Chain P."/>
            <person name="Malfatti S."/>
            <person name="Shin M."/>
            <person name="Vergez L."/>
            <person name="Schmutz J."/>
            <person name="Larimer F."/>
            <person name="Land M."/>
            <person name="Hauser L."/>
            <person name="Kyrpides N."/>
            <person name="Mikhailova N."/>
            <person name="Stolz J.F."/>
            <person name="Dawson A."/>
            <person name="Fisher E."/>
            <person name="Crable B."/>
            <person name="Perera E."/>
            <person name="Lisak J."/>
            <person name="Ranganathan M."/>
            <person name="Basu P."/>
            <person name="Richardson P."/>
        </authorList>
    </citation>
    <scope>NUCLEOTIDE SEQUENCE [LARGE SCALE GENOMIC DNA]</scope>
    <source>
        <strain evidence="20">OhILAs</strain>
    </source>
</reference>
<evidence type="ECO:0000313" key="20">
    <source>
        <dbReference type="Proteomes" id="UP000000269"/>
    </source>
</evidence>
<dbReference type="NCBIfam" id="TIGR01494">
    <property type="entry name" value="ATPase_P-type"/>
    <property type="match status" value="1"/>
</dbReference>
<evidence type="ECO:0000256" key="12">
    <source>
        <dbReference type="ARBA" id="ARBA00022989"/>
    </source>
</evidence>
<dbReference type="PRINTS" id="PR00119">
    <property type="entry name" value="CATATPASE"/>
</dbReference>
<dbReference type="CDD" id="cd00371">
    <property type="entry name" value="HMA"/>
    <property type="match status" value="1"/>
</dbReference>
<dbReference type="PROSITE" id="PS50846">
    <property type="entry name" value="HMA_2"/>
    <property type="match status" value="1"/>
</dbReference>
<dbReference type="InterPro" id="IPR023214">
    <property type="entry name" value="HAD_sf"/>
</dbReference>
<dbReference type="PANTHER" id="PTHR48085">
    <property type="entry name" value="CADMIUM/ZINC-TRANSPORTING ATPASE HMA2-RELATED"/>
    <property type="match status" value="1"/>
</dbReference>
<dbReference type="InterPro" id="IPR051014">
    <property type="entry name" value="Cation_Transport_ATPase_IB"/>
</dbReference>
<keyword evidence="6 16" id="KW-0812">Transmembrane</keyword>
<keyword evidence="7 16" id="KW-0479">Metal-binding</keyword>
<evidence type="ECO:0000256" key="9">
    <source>
        <dbReference type="ARBA" id="ARBA00022840"/>
    </source>
</evidence>
<dbReference type="FunFam" id="3.40.1110.10:FF:000066">
    <property type="entry name" value="Cadmium-translocating P-type ATPase"/>
    <property type="match status" value="1"/>
</dbReference>
<dbReference type="InterPro" id="IPR023299">
    <property type="entry name" value="ATPase_P-typ_cyto_dom_N"/>
</dbReference>
<dbReference type="NCBIfam" id="TIGR01525">
    <property type="entry name" value="ATPase-IB_hvy"/>
    <property type="match status" value="1"/>
</dbReference>
<keyword evidence="5" id="KW-0597">Phosphoprotein</keyword>
<dbReference type="InterPro" id="IPR059000">
    <property type="entry name" value="ATPase_P-type_domA"/>
</dbReference>
<evidence type="ECO:0000256" key="14">
    <source>
        <dbReference type="ARBA" id="ARBA00039103"/>
    </source>
</evidence>
<evidence type="ECO:0000313" key="19">
    <source>
        <dbReference type="EMBL" id="ABW19698.1"/>
    </source>
</evidence>
<keyword evidence="4" id="KW-0104">Cadmium</keyword>
<keyword evidence="13 16" id="KW-0472">Membrane</keyword>
<accession>A8MIR6</accession>
<dbReference type="RefSeq" id="WP_012160007.1">
    <property type="nucleotide sequence ID" value="NC_009922.1"/>
</dbReference>
<evidence type="ECO:0000256" key="17">
    <source>
        <dbReference type="SAM" id="MobiDB-lite"/>
    </source>
</evidence>
<keyword evidence="12 16" id="KW-1133">Transmembrane helix</keyword>
<dbReference type="OrthoDB" id="9760364at2"/>
<dbReference type="eggNOG" id="COG2217">
    <property type="taxonomic scope" value="Bacteria"/>
</dbReference>
<dbReference type="GO" id="GO:0005524">
    <property type="term" value="F:ATP binding"/>
    <property type="evidence" value="ECO:0007669"/>
    <property type="project" value="UniProtKB-UniRule"/>
</dbReference>
<dbReference type="SFLD" id="SFLDS00003">
    <property type="entry name" value="Haloacid_Dehalogenase"/>
    <property type="match status" value="1"/>
</dbReference>
<dbReference type="Gene3D" id="3.40.50.1000">
    <property type="entry name" value="HAD superfamily/HAD-like"/>
    <property type="match status" value="1"/>
</dbReference>
<dbReference type="Gene3D" id="2.70.150.10">
    <property type="entry name" value="Calcium-transporting ATPase, cytoplasmic transduction domain A"/>
    <property type="match status" value="1"/>
</dbReference>
<dbReference type="InterPro" id="IPR001757">
    <property type="entry name" value="P_typ_ATPase"/>
</dbReference>
<dbReference type="PANTHER" id="PTHR48085:SF5">
    <property type="entry name" value="CADMIUM_ZINC-TRANSPORTING ATPASE HMA4-RELATED"/>
    <property type="match status" value="1"/>
</dbReference>
<dbReference type="PRINTS" id="PR00941">
    <property type="entry name" value="CDATPASE"/>
</dbReference>
<keyword evidence="20" id="KW-1185">Reference proteome</keyword>
<comment type="catalytic activity">
    <reaction evidence="15">
        <text>Cd(2+)(in) + ATP + H2O = Cd(2+)(out) + ADP + phosphate + H(+)</text>
        <dbReference type="Rhea" id="RHEA:12132"/>
        <dbReference type="ChEBI" id="CHEBI:15377"/>
        <dbReference type="ChEBI" id="CHEBI:15378"/>
        <dbReference type="ChEBI" id="CHEBI:30616"/>
        <dbReference type="ChEBI" id="CHEBI:43474"/>
        <dbReference type="ChEBI" id="CHEBI:48775"/>
        <dbReference type="ChEBI" id="CHEBI:456216"/>
        <dbReference type="EC" id="7.2.2.21"/>
    </reaction>
</comment>
<dbReference type="GO" id="GO:0016887">
    <property type="term" value="F:ATP hydrolysis activity"/>
    <property type="evidence" value="ECO:0007669"/>
    <property type="project" value="InterPro"/>
</dbReference>
<dbReference type="Pfam" id="PF00403">
    <property type="entry name" value="HMA"/>
    <property type="match status" value="1"/>
</dbReference>
<feature type="compositionally biased region" description="Basic and acidic residues" evidence="17">
    <location>
        <begin position="99"/>
        <end position="135"/>
    </location>
</feature>
<evidence type="ECO:0000256" key="2">
    <source>
        <dbReference type="ARBA" id="ARBA00006024"/>
    </source>
</evidence>
<feature type="transmembrane region" description="Helical" evidence="16">
    <location>
        <begin position="170"/>
        <end position="189"/>
    </location>
</feature>
<dbReference type="KEGG" id="aoe:Clos_2162"/>
<dbReference type="NCBIfam" id="TIGR01512">
    <property type="entry name" value="ATPase-IB2_Cd"/>
    <property type="match status" value="1"/>
</dbReference>
<evidence type="ECO:0000256" key="4">
    <source>
        <dbReference type="ARBA" id="ARBA00022539"/>
    </source>
</evidence>
<dbReference type="InterPro" id="IPR036412">
    <property type="entry name" value="HAD-like_sf"/>
</dbReference>
<dbReference type="GO" id="GO:0008551">
    <property type="term" value="F:P-type cadmium transporter activity"/>
    <property type="evidence" value="ECO:0007669"/>
    <property type="project" value="UniProtKB-EC"/>
</dbReference>
<feature type="transmembrane region" description="Helical" evidence="16">
    <location>
        <begin position="370"/>
        <end position="390"/>
    </location>
</feature>
<dbReference type="InterPro" id="IPR044492">
    <property type="entry name" value="P_typ_ATPase_HD_dom"/>
</dbReference>
<keyword evidence="3 16" id="KW-1003">Cell membrane</keyword>
<gene>
    <name evidence="19" type="ordered locus">Clos_2162</name>
</gene>
<dbReference type="SFLD" id="SFLDF00027">
    <property type="entry name" value="p-type_atpase"/>
    <property type="match status" value="1"/>
</dbReference>
<dbReference type="STRING" id="350688.Clos_2162"/>
<comment type="similarity">
    <text evidence="2 16">Belongs to the cation transport ATPase (P-type) (TC 3.A.3) family. Type IB subfamily.</text>
</comment>
<dbReference type="InterPro" id="IPR017969">
    <property type="entry name" value="Heavy-metal-associated_CS"/>
</dbReference>
<name>A8MIR6_ALKOO</name>
<organism evidence="19 20">
    <name type="scientific">Alkaliphilus oremlandii (strain OhILAs)</name>
    <name type="common">Clostridium oremlandii (strain OhILAs)</name>
    <dbReference type="NCBI Taxonomy" id="350688"/>
    <lineage>
        <taxon>Bacteria</taxon>
        <taxon>Bacillati</taxon>
        <taxon>Bacillota</taxon>
        <taxon>Clostridia</taxon>
        <taxon>Peptostreptococcales</taxon>
        <taxon>Natronincolaceae</taxon>
        <taxon>Alkaliphilus</taxon>
    </lineage>
</organism>
<dbReference type="InterPro" id="IPR027256">
    <property type="entry name" value="P-typ_ATPase_IB"/>
</dbReference>
<dbReference type="HOGENOM" id="CLU_001771_6_4_9"/>
<dbReference type="InterPro" id="IPR018303">
    <property type="entry name" value="ATPase_P-typ_P_site"/>
</dbReference>
<evidence type="ECO:0000256" key="15">
    <source>
        <dbReference type="ARBA" id="ARBA00049338"/>
    </source>
</evidence>
<dbReference type="Proteomes" id="UP000000269">
    <property type="component" value="Chromosome"/>
</dbReference>
<evidence type="ECO:0000256" key="5">
    <source>
        <dbReference type="ARBA" id="ARBA00022553"/>
    </source>
</evidence>
<dbReference type="GO" id="GO:0005886">
    <property type="term" value="C:plasma membrane"/>
    <property type="evidence" value="ECO:0007669"/>
    <property type="project" value="UniProtKB-SubCell"/>
</dbReference>
<keyword evidence="9 16" id="KW-0067">ATP-binding</keyword>
<keyword evidence="11" id="KW-1278">Translocase</keyword>
<feature type="transmembrane region" description="Helical" evidence="16">
    <location>
        <begin position="402"/>
        <end position="423"/>
    </location>
</feature>
<dbReference type="EMBL" id="CP000853">
    <property type="protein sequence ID" value="ABW19698.1"/>
    <property type="molecule type" value="Genomic_DNA"/>
</dbReference>
<feature type="compositionally biased region" description="Basic residues" evidence="17">
    <location>
        <begin position="83"/>
        <end position="94"/>
    </location>
</feature>
<dbReference type="Pfam" id="PF00122">
    <property type="entry name" value="E1-E2_ATPase"/>
    <property type="match status" value="1"/>
</dbReference>
<evidence type="ECO:0000256" key="10">
    <source>
        <dbReference type="ARBA" id="ARBA00022842"/>
    </source>
</evidence>
<evidence type="ECO:0000256" key="11">
    <source>
        <dbReference type="ARBA" id="ARBA00022967"/>
    </source>
</evidence>
<dbReference type="CDD" id="cd07548">
    <property type="entry name" value="P-type_ATPase-Cd_Zn_Co_like"/>
    <property type="match status" value="1"/>
</dbReference>
<proteinExistence type="inferred from homology"/>
<dbReference type="GO" id="GO:0046872">
    <property type="term" value="F:metal ion binding"/>
    <property type="evidence" value="ECO:0007669"/>
    <property type="project" value="UniProtKB-KW"/>
</dbReference>
<protein>
    <recommendedName>
        <fullName evidence="14">Cd(2+)-exporting ATPase</fullName>
        <ecNumber evidence="14">7.2.2.21</ecNumber>
    </recommendedName>
</protein>
<dbReference type="Gene3D" id="3.30.70.100">
    <property type="match status" value="1"/>
</dbReference>
<feature type="domain" description="HMA" evidence="18">
    <location>
        <begin position="9"/>
        <end position="78"/>
    </location>
</feature>
<dbReference type="SUPFAM" id="SSF81665">
    <property type="entry name" value="Calcium ATPase, transmembrane domain M"/>
    <property type="match status" value="1"/>
</dbReference>
<dbReference type="InterPro" id="IPR008250">
    <property type="entry name" value="ATPase_P-typ_transduc_dom_A_sf"/>
</dbReference>
<dbReference type="PROSITE" id="PS01047">
    <property type="entry name" value="HMA_1"/>
    <property type="match status" value="1"/>
</dbReference>